<proteinExistence type="predicted"/>
<dbReference type="AlphaFoldDB" id="A0A1V4I5B7"/>
<name>A0A1V4I5B7_9FIRM</name>
<reference evidence="1 2" key="1">
    <citation type="submission" date="2017-03" db="EMBL/GenBank/DDBJ databases">
        <title>Genome sequence of Clostridium thermoalcaliphilum DSM 7309.</title>
        <authorList>
            <person name="Poehlein A."/>
            <person name="Daniel R."/>
        </authorList>
    </citation>
    <scope>NUCLEOTIDE SEQUENCE [LARGE SCALE GENOMIC DNA]</scope>
    <source>
        <strain evidence="1 2">DSM 7309</strain>
    </source>
</reference>
<dbReference type="Proteomes" id="UP000190140">
    <property type="component" value="Unassembled WGS sequence"/>
</dbReference>
<comment type="caution">
    <text evidence="1">The sequence shown here is derived from an EMBL/GenBank/DDBJ whole genome shotgun (WGS) entry which is preliminary data.</text>
</comment>
<dbReference type="OrthoDB" id="9888893at2"/>
<dbReference type="RefSeq" id="WP_079413120.1">
    <property type="nucleotide sequence ID" value="NZ_MZGW01000008.1"/>
</dbReference>
<protein>
    <submittedName>
        <fullName evidence="1">Uncharacterized protein</fullName>
    </submittedName>
</protein>
<keyword evidence="2" id="KW-1185">Reference proteome</keyword>
<evidence type="ECO:0000313" key="2">
    <source>
        <dbReference type="Proteomes" id="UP000190140"/>
    </source>
</evidence>
<accession>A0A1V4I5B7</accession>
<organism evidence="1 2">
    <name type="scientific">Alkalithermobacter paradoxus</name>
    <dbReference type="NCBI Taxonomy" id="29349"/>
    <lineage>
        <taxon>Bacteria</taxon>
        <taxon>Bacillati</taxon>
        <taxon>Bacillota</taxon>
        <taxon>Clostridia</taxon>
        <taxon>Peptostreptococcales</taxon>
        <taxon>Tepidibacteraceae</taxon>
        <taxon>Alkalithermobacter</taxon>
    </lineage>
</organism>
<dbReference type="EMBL" id="MZGW01000008">
    <property type="protein sequence ID" value="OPJ55060.1"/>
    <property type="molecule type" value="Genomic_DNA"/>
</dbReference>
<sequence length="64" mass="7464">MKNNIVKAYAVEAMNYLLNMGIIQTDEREMAMTSLAFEIDSLMKRFDEEEILEGKVYKSLELIK</sequence>
<gene>
    <name evidence="1" type="ORF">CLOTH_17250</name>
</gene>
<evidence type="ECO:0000313" key="1">
    <source>
        <dbReference type="EMBL" id="OPJ55060.1"/>
    </source>
</evidence>
<dbReference type="STRING" id="29349.CLOTH_17250"/>